<comment type="caution">
    <text evidence="2">The sequence shown here is derived from an EMBL/GenBank/DDBJ whole genome shotgun (WGS) entry which is preliminary data.</text>
</comment>
<evidence type="ECO:0008006" key="4">
    <source>
        <dbReference type="Google" id="ProtNLM"/>
    </source>
</evidence>
<gene>
    <name evidence="2" type="ORF">HNQ58_001999</name>
</gene>
<protein>
    <recommendedName>
        <fullName evidence="4">DUF4381 domain-containing protein</fullName>
    </recommendedName>
</protein>
<proteinExistence type="predicted"/>
<evidence type="ECO:0000313" key="3">
    <source>
        <dbReference type="Proteomes" id="UP000519004"/>
    </source>
</evidence>
<dbReference type="Pfam" id="PF14316">
    <property type="entry name" value="DUF4381"/>
    <property type="match status" value="1"/>
</dbReference>
<feature type="transmembrane region" description="Helical" evidence="1">
    <location>
        <begin position="23"/>
        <end position="43"/>
    </location>
</feature>
<sequence>MNLPPLRDIHLPPEPGLWPPAPGWWVLIALALIVIVALARRALRAWRRRRRRRALLAEFDTALATARDAAEEAAALSSLLRRAARLRDPAAAALAGEAWLRFLDGDDPRRAFSQGVGRALLEAPFRPSAGDWPREALRALVRDRLLTLAEPGDA</sequence>
<evidence type="ECO:0000313" key="2">
    <source>
        <dbReference type="EMBL" id="MBB5016089.1"/>
    </source>
</evidence>
<evidence type="ECO:0000256" key="1">
    <source>
        <dbReference type="SAM" id="Phobius"/>
    </source>
</evidence>
<keyword evidence="3" id="KW-1185">Reference proteome</keyword>
<dbReference type="InterPro" id="IPR025489">
    <property type="entry name" value="DUF4381"/>
</dbReference>
<keyword evidence="1" id="KW-1133">Transmembrane helix</keyword>
<dbReference type="AlphaFoldDB" id="A0A7W7Y0Y0"/>
<name>A0A7W7Y0Y0_9GAMM</name>
<dbReference type="EMBL" id="JACHHX010000014">
    <property type="protein sequence ID" value="MBB5016089.1"/>
    <property type="molecule type" value="Genomic_DNA"/>
</dbReference>
<accession>A0A7W7Y0Y0</accession>
<dbReference type="RefSeq" id="WP_183948761.1">
    <property type="nucleotide sequence ID" value="NZ_JACHHX010000014.1"/>
</dbReference>
<organism evidence="2 3">
    <name type="scientific">Rehaibacterium terrae</name>
    <dbReference type="NCBI Taxonomy" id="1341696"/>
    <lineage>
        <taxon>Bacteria</taxon>
        <taxon>Pseudomonadati</taxon>
        <taxon>Pseudomonadota</taxon>
        <taxon>Gammaproteobacteria</taxon>
        <taxon>Lysobacterales</taxon>
        <taxon>Lysobacteraceae</taxon>
        <taxon>Rehaibacterium</taxon>
    </lineage>
</organism>
<keyword evidence="1" id="KW-0472">Membrane</keyword>
<dbReference type="Proteomes" id="UP000519004">
    <property type="component" value="Unassembled WGS sequence"/>
</dbReference>
<keyword evidence="1" id="KW-0812">Transmembrane</keyword>
<reference evidence="2 3" key="1">
    <citation type="submission" date="2020-08" db="EMBL/GenBank/DDBJ databases">
        <title>Genomic Encyclopedia of Type Strains, Phase IV (KMG-IV): sequencing the most valuable type-strain genomes for metagenomic binning, comparative biology and taxonomic classification.</title>
        <authorList>
            <person name="Goeker M."/>
        </authorList>
    </citation>
    <scope>NUCLEOTIDE SEQUENCE [LARGE SCALE GENOMIC DNA]</scope>
    <source>
        <strain evidence="2 3">DSM 25897</strain>
    </source>
</reference>